<dbReference type="GO" id="GO:0061630">
    <property type="term" value="F:ubiquitin protein ligase activity"/>
    <property type="evidence" value="ECO:0007669"/>
    <property type="project" value="UniProtKB-EC"/>
</dbReference>
<name>A0A6P5EGW9_ANACO</name>
<evidence type="ECO:0000256" key="5">
    <source>
        <dbReference type="ARBA" id="ARBA00022771"/>
    </source>
</evidence>
<dbReference type="InterPro" id="IPR013083">
    <property type="entry name" value="Znf_RING/FYVE/PHD"/>
</dbReference>
<dbReference type="Gene3D" id="3.30.40.10">
    <property type="entry name" value="Zinc/RING finger domain, C3HC4 (zinc finger)"/>
    <property type="match status" value="1"/>
</dbReference>
<feature type="compositionally biased region" description="Low complexity" evidence="9">
    <location>
        <begin position="1"/>
        <end position="12"/>
    </location>
</feature>
<evidence type="ECO:0000313" key="11">
    <source>
        <dbReference type="Proteomes" id="UP000515123"/>
    </source>
</evidence>
<comment type="catalytic activity">
    <reaction evidence="1">
        <text>S-ubiquitinyl-[E2 ubiquitin-conjugating enzyme]-L-cysteine + [acceptor protein]-L-lysine = [E2 ubiquitin-conjugating enzyme]-L-cysteine + N(6)-ubiquitinyl-[acceptor protein]-L-lysine.</text>
        <dbReference type="EC" id="2.3.2.27"/>
    </reaction>
</comment>
<dbReference type="SUPFAM" id="SSF57850">
    <property type="entry name" value="RING/U-box"/>
    <property type="match status" value="1"/>
</dbReference>
<evidence type="ECO:0000256" key="1">
    <source>
        <dbReference type="ARBA" id="ARBA00000900"/>
    </source>
</evidence>
<dbReference type="FunFam" id="3.30.40.10:FF:000451">
    <property type="entry name" value="E3 ubiquitin-protein ligase rnf12-A"/>
    <property type="match status" value="1"/>
</dbReference>
<dbReference type="InterPro" id="IPR045191">
    <property type="entry name" value="MBR1/2-like"/>
</dbReference>
<reference evidence="12" key="2">
    <citation type="submission" date="2025-08" db="UniProtKB">
        <authorList>
            <consortium name="RefSeq"/>
        </authorList>
    </citation>
    <scope>IDENTIFICATION</scope>
    <source>
        <tissue evidence="12">Leaf</tissue>
    </source>
</reference>
<dbReference type="InterPro" id="IPR001841">
    <property type="entry name" value="Znf_RING"/>
</dbReference>
<evidence type="ECO:0000259" key="10">
    <source>
        <dbReference type="PROSITE" id="PS50089"/>
    </source>
</evidence>
<accession>A0A6P5EGW9</accession>
<dbReference type="Proteomes" id="UP000515123">
    <property type="component" value="Linkage group 1"/>
</dbReference>
<dbReference type="Gramene" id="Aco006709.1.mrna1">
    <property type="protein sequence ID" value="Aco006709.1.mrna1"/>
    <property type="gene ID" value="Aco006709.1.path1"/>
</dbReference>
<evidence type="ECO:0000256" key="8">
    <source>
        <dbReference type="PROSITE-ProRule" id="PRU00175"/>
    </source>
</evidence>
<dbReference type="OrthoDB" id="8062037at2759"/>
<protein>
    <recommendedName>
        <fullName evidence="2">RING-type E3 ubiquitin transferase</fullName>
        <ecNumber evidence="2">2.3.2.27</ecNumber>
    </recommendedName>
</protein>
<gene>
    <name evidence="12" type="primary">LOC109704453</name>
</gene>
<dbReference type="SMART" id="SM00184">
    <property type="entry name" value="RING"/>
    <property type="match status" value="1"/>
</dbReference>
<reference evidence="11" key="1">
    <citation type="journal article" date="2015" name="Nat. Genet.">
        <title>The pineapple genome and the evolution of CAM photosynthesis.</title>
        <authorList>
            <person name="Ming R."/>
            <person name="VanBuren R."/>
            <person name="Wai C.M."/>
            <person name="Tang H."/>
            <person name="Schatz M.C."/>
            <person name="Bowers J.E."/>
            <person name="Lyons E."/>
            <person name="Wang M.L."/>
            <person name="Chen J."/>
            <person name="Biggers E."/>
            <person name="Zhang J."/>
            <person name="Huang L."/>
            <person name="Zhang L."/>
            <person name="Miao W."/>
            <person name="Zhang J."/>
            <person name="Ye Z."/>
            <person name="Miao C."/>
            <person name="Lin Z."/>
            <person name="Wang H."/>
            <person name="Zhou H."/>
            <person name="Yim W.C."/>
            <person name="Priest H.D."/>
            <person name="Zheng C."/>
            <person name="Woodhouse M."/>
            <person name="Edger P.P."/>
            <person name="Guyot R."/>
            <person name="Guo H.B."/>
            <person name="Guo H."/>
            <person name="Zheng G."/>
            <person name="Singh R."/>
            <person name="Sharma A."/>
            <person name="Min X."/>
            <person name="Zheng Y."/>
            <person name="Lee H."/>
            <person name="Gurtowski J."/>
            <person name="Sedlazeck F.J."/>
            <person name="Harkess A."/>
            <person name="McKain M.R."/>
            <person name="Liao Z."/>
            <person name="Fang J."/>
            <person name="Liu J."/>
            <person name="Zhang X."/>
            <person name="Zhang Q."/>
            <person name="Hu W."/>
            <person name="Qin Y."/>
            <person name="Wang K."/>
            <person name="Chen L.Y."/>
            <person name="Shirley N."/>
            <person name="Lin Y.R."/>
            <person name="Liu L.Y."/>
            <person name="Hernandez A.G."/>
            <person name="Wright C.L."/>
            <person name="Bulone V."/>
            <person name="Tuskan G.A."/>
            <person name="Heath K."/>
            <person name="Zee F."/>
            <person name="Moore P.H."/>
            <person name="Sunkar R."/>
            <person name="Leebens-Mack J.H."/>
            <person name="Mockler T."/>
            <person name="Bennetzen J.L."/>
            <person name="Freeling M."/>
            <person name="Sankoff D."/>
            <person name="Paterson A.H."/>
            <person name="Zhu X."/>
            <person name="Yang X."/>
            <person name="Smith J.A."/>
            <person name="Cushman J.C."/>
            <person name="Paull R.E."/>
            <person name="Yu Q."/>
        </authorList>
    </citation>
    <scope>NUCLEOTIDE SEQUENCE [LARGE SCALE GENOMIC DNA]</scope>
    <source>
        <strain evidence="11">cv. F153</strain>
    </source>
</reference>
<dbReference type="RefSeq" id="XP_020080808.1">
    <property type="nucleotide sequence ID" value="XM_020225219.1"/>
</dbReference>
<evidence type="ECO:0000256" key="9">
    <source>
        <dbReference type="SAM" id="MobiDB-lite"/>
    </source>
</evidence>
<dbReference type="AlphaFoldDB" id="A0A6P5EGW9"/>
<organism evidence="11 12">
    <name type="scientific">Ananas comosus</name>
    <name type="common">Pineapple</name>
    <name type="synonym">Ananas ananas</name>
    <dbReference type="NCBI Taxonomy" id="4615"/>
    <lineage>
        <taxon>Eukaryota</taxon>
        <taxon>Viridiplantae</taxon>
        <taxon>Streptophyta</taxon>
        <taxon>Embryophyta</taxon>
        <taxon>Tracheophyta</taxon>
        <taxon>Spermatophyta</taxon>
        <taxon>Magnoliopsida</taxon>
        <taxon>Liliopsida</taxon>
        <taxon>Poales</taxon>
        <taxon>Bromeliaceae</taxon>
        <taxon>Bromelioideae</taxon>
        <taxon>Ananas</taxon>
    </lineage>
</organism>
<dbReference type="Pfam" id="PF13639">
    <property type="entry name" value="zf-RING_2"/>
    <property type="match status" value="1"/>
</dbReference>
<dbReference type="PROSITE" id="PS50089">
    <property type="entry name" value="ZF_RING_2"/>
    <property type="match status" value="1"/>
</dbReference>
<evidence type="ECO:0000256" key="4">
    <source>
        <dbReference type="ARBA" id="ARBA00022723"/>
    </source>
</evidence>
<dbReference type="PANTHER" id="PTHR22937:SF122">
    <property type="entry name" value="RING-TYPE E3 UBIQUITIN TRANSFERASE"/>
    <property type="match status" value="1"/>
</dbReference>
<keyword evidence="4" id="KW-0479">Metal-binding</keyword>
<dbReference type="GeneID" id="109704453"/>
<feature type="domain" description="RING-type" evidence="10">
    <location>
        <begin position="260"/>
        <end position="301"/>
    </location>
</feature>
<keyword evidence="7" id="KW-0862">Zinc</keyword>
<sequence>MASSSAAAAADNAPPPPPPIRRRGALRRLLLLRRSPERSPLLSSPSPPERKGAKKGFAAALRGLGCASASSAAATSSADADAAAAVRSSAEWQGKRARWRRATEMEKEKEKEKERRAEAERVHREGLYNSRRNIMQDHISSFIDSPPHVDSPIFGFDLLRPPRHLHHMRAYHRSPDELEEMMMFHTRVLLGGIEVYDRYHDWRLDVDNMSYEELLELGDKIGCVSTGLREEEIVRSLSKVEHSVFEASPLHIPTEKDHKCSICQEEYQANDETGRLGCGHSYHVHCIKQWLSQKNACPLCKTAVHDKT</sequence>
<keyword evidence="6" id="KW-0833">Ubl conjugation pathway</keyword>
<evidence type="ECO:0000256" key="6">
    <source>
        <dbReference type="ARBA" id="ARBA00022786"/>
    </source>
</evidence>
<evidence type="ECO:0000256" key="3">
    <source>
        <dbReference type="ARBA" id="ARBA00022679"/>
    </source>
</evidence>
<feature type="compositionally biased region" description="Basic and acidic residues" evidence="9">
    <location>
        <begin position="101"/>
        <end position="118"/>
    </location>
</feature>
<evidence type="ECO:0000256" key="2">
    <source>
        <dbReference type="ARBA" id="ARBA00012483"/>
    </source>
</evidence>
<feature type="region of interest" description="Disordered" evidence="9">
    <location>
        <begin position="1"/>
        <end position="56"/>
    </location>
</feature>
<dbReference type="GO" id="GO:0008270">
    <property type="term" value="F:zinc ion binding"/>
    <property type="evidence" value="ECO:0007669"/>
    <property type="project" value="UniProtKB-KW"/>
</dbReference>
<evidence type="ECO:0000313" key="12">
    <source>
        <dbReference type="RefSeq" id="XP_020080808.1"/>
    </source>
</evidence>
<keyword evidence="5 8" id="KW-0863">Zinc-finger</keyword>
<proteinExistence type="predicted"/>
<dbReference type="EC" id="2.3.2.27" evidence="2"/>
<evidence type="ECO:0000256" key="7">
    <source>
        <dbReference type="ARBA" id="ARBA00022833"/>
    </source>
</evidence>
<dbReference type="PANTHER" id="PTHR22937">
    <property type="entry name" value="E3 UBIQUITIN-PROTEIN LIGASE RNF165"/>
    <property type="match status" value="1"/>
</dbReference>
<feature type="compositionally biased region" description="Low complexity" evidence="9">
    <location>
        <begin position="27"/>
        <end position="44"/>
    </location>
</feature>
<keyword evidence="3" id="KW-0808">Transferase</keyword>
<feature type="region of interest" description="Disordered" evidence="9">
    <location>
        <begin position="93"/>
        <end position="118"/>
    </location>
</feature>
<keyword evidence="11" id="KW-1185">Reference proteome</keyword>